<reference evidence="1" key="1">
    <citation type="submission" date="2018-11" db="EMBL/GenBank/DDBJ databases">
        <authorList>
            <consortium name="Pathogen Informatics"/>
        </authorList>
    </citation>
    <scope>NUCLEOTIDE SEQUENCE</scope>
</reference>
<dbReference type="EMBL" id="CAAALY010031344">
    <property type="protein sequence ID" value="VEL17157.1"/>
    <property type="molecule type" value="Genomic_DNA"/>
</dbReference>
<name>A0A3S4ZQC1_9PLAT</name>
<evidence type="ECO:0000313" key="2">
    <source>
        <dbReference type="Proteomes" id="UP000784294"/>
    </source>
</evidence>
<protein>
    <submittedName>
        <fullName evidence="1">Uncharacterized protein</fullName>
    </submittedName>
</protein>
<evidence type="ECO:0000313" key="1">
    <source>
        <dbReference type="EMBL" id="VEL17157.1"/>
    </source>
</evidence>
<organism evidence="1 2">
    <name type="scientific">Protopolystoma xenopodis</name>
    <dbReference type="NCBI Taxonomy" id="117903"/>
    <lineage>
        <taxon>Eukaryota</taxon>
        <taxon>Metazoa</taxon>
        <taxon>Spiralia</taxon>
        <taxon>Lophotrochozoa</taxon>
        <taxon>Platyhelminthes</taxon>
        <taxon>Monogenea</taxon>
        <taxon>Polyopisthocotylea</taxon>
        <taxon>Polystomatidea</taxon>
        <taxon>Polystomatidae</taxon>
        <taxon>Protopolystoma</taxon>
    </lineage>
</organism>
<proteinExistence type="predicted"/>
<dbReference type="Proteomes" id="UP000784294">
    <property type="component" value="Unassembled WGS sequence"/>
</dbReference>
<gene>
    <name evidence="1" type="ORF">PXEA_LOCUS10597</name>
</gene>
<accession>A0A3S4ZQC1</accession>
<keyword evidence="2" id="KW-1185">Reference proteome</keyword>
<sequence>MLPVCVQAHGTHTESSFPPRLDEDDTLKSVAPSKAANHQTKYSISPADKHVIVGQVHLPVPDTASTCCSGDI</sequence>
<dbReference type="AlphaFoldDB" id="A0A3S4ZQC1"/>
<comment type="caution">
    <text evidence="1">The sequence shown here is derived from an EMBL/GenBank/DDBJ whole genome shotgun (WGS) entry which is preliminary data.</text>
</comment>